<reference evidence="1" key="1">
    <citation type="submission" date="2021-03" db="EMBL/GenBank/DDBJ databases">
        <authorList>
            <consortium name="DOE Joint Genome Institute"/>
            <person name="Ahrendt S."/>
            <person name="Looney B.P."/>
            <person name="Miyauchi S."/>
            <person name="Morin E."/>
            <person name="Drula E."/>
            <person name="Courty P.E."/>
            <person name="Chicoki N."/>
            <person name="Fauchery L."/>
            <person name="Kohler A."/>
            <person name="Kuo A."/>
            <person name="Labutti K."/>
            <person name="Pangilinan J."/>
            <person name="Lipzen A."/>
            <person name="Riley R."/>
            <person name="Andreopoulos W."/>
            <person name="He G."/>
            <person name="Johnson J."/>
            <person name="Barry K.W."/>
            <person name="Grigoriev I.V."/>
            <person name="Nagy L."/>
            <person name="Hibbett D."/>
            <person name="Henrissat B."/>
            <person name="Matheny P.B."/>
            <person name="Labbe J."/>
            <person name="Martin F."/>
        </authorList>
    </citation>
    <scope>NUCLEOTIDE SEQUENCE</scope>
    <source>
        <strain evidence="1">HHB10654</strain>
    </source>
</reference>
<accession>A0ACB8TEM6</accession>
<proteinExistence type="predicted"/>
<reference evidence="1" key="2">
    <citation type="journal article" date="2022" name="New Phytol.">
        <title>Evolutionary transition to the ectomycorrhizal habit in the genomes of a hyperdiverse lineage of mushroom-forming fungi.</title>
        <authorList>
            <person name="Looney B."/>
            <person name="Miyauchi S."/>
            <person name="Morin E."/>
            <person name="Drula E."/>
            <person name="Courty P.E."/>
            <person name="Kohler A."/>
            <person name="Kuo A."/>
            <person name="LaButti K."/>
            <person name="Pangilinan J."/>
            <person name="Lipzen A."/>
            <person name="Riley R."/>
            <person name="Andreopoulos W."/>
            <person name="He G."/>
            <person name="Johnson J."/>
            <person name="Nolan M."/>
            <person name="Tritt A."/>
            <person name="Barry K.W."/>
            <person name="Grigoriev I.V."/>
            <person name="Nagy L.G."/>
            <person name="Hibbett D."/>
            <person name="Henrissat B."/>
            <person name="Matheny P.B."/>
            <person name="Labbe J."/>
            <person name="Martin F.M."/>
        </authorList>
    </citation>
    <scope>NUCLEOTIDE SEQUENCE</scope>
    <source>
        <strain evidence="1">HHB10654</strain>
    </source>
</reference>
<protein>
    <submittedName>
        <fullName evidence="1">Uncharacterized protein</fullName>
    </submittedName>
</protein>
<sequence length="255" mass="28193">MSFTTSFDPQPPFPTSSGFRHPNSGDGDPEDGGGISRNSLGIIFTFVGAFLLLVAFGLGGRHIRQQRSRALLAEERRKSRRKVKRPRPKMSEVRLDDKDRDEERVEGRLKDWQPIAAWVDKEHASHRNPPLPQSQLAAEPYHVDHHIMMSQAWFRGVYAMEQPDPPPPPSPSPPPSMHVALLIAMPSEARSLRAKSSEMQRSEEQSAIGRSQGGQGPQDPDNRGGGGDYFLGLTTVHWQPEDTPGGGDETPSDGH</sequence>
<name>A0ACB8TEM6_9AGAM</name>
<evidence type="ECO:0000313" key="2">
    <source>
        <dbReference type="Proteomes" id="UP000814140"/>
    </source>
</evidence>
<comment type="caution">
    <text evidence="1">The sequence shown here is derived from an EMBL/GenBank/DDBJ whole genome shotgun (WGS) entry which is preliminary data.</text>
</comment>
<dbReference type="EMBL" id="MU277191">
    <property type="protein sequence ID" value="KAI0066870.1"/>
    <property type="molecule type" value="Genomic_DNA"/>
</dbReference>
<evidence type="ECO:0000313" key="1">
    <source>
        <dbReference type="EMBL" id="KAI0066870.1"/>
    </source>
</evidence>
<dbReference type="Proteomes" id="UP000814140">
    <property type="component" value="Unassembled WGS sequence"/>
</dbReference>
<gene>
    <name evidence="1" type="ORF">BV25DRAFT_1987967</name>
</gene>
<keyword evidence="2" id="KW-1185">Reference proteome</keyword>
<organism evidence="1 2">
    <name type="scientific">Artomyces pyxidatus</name>
    <dbReference type="NCBI Taxonomy" id="48021"/>
    <lineage>
        <taxon>Eukaryota</taxon>
        <taxon>Fungi</taxon>
        <taxon>Dikarya</taxon>
        <taxon>Basidiomycota</taxon>
        <taxon>Agaricomycotina</taxon>
        <taxon>Agaricomycetes</taxon>
        <taxon>Russulales</taxon>
        <taxon>Auriscalpiaceae</taxon>
        <taxon>Artomyces</taxon>
    </lineage>
</organism>